<dbReference type="InParanoid" id="A0A423VTL5"/>
<proteinExistence type="predicted"/>
<organism evidence="3 4">
    <name type="scientific">Cytospora leucostoma</name>
    <dbReference type="NCBI Taxonomy" id="1230097"/>
    <lineage>
        <taxon>Eukaryota</taxon>
        <taxon>Fungi</taxon>
        <taxon>Dikarya</taxon>
        <taxon>Ascomycota</taxon>
        <taxon>Pezizomycotina</taxon>
        <taxon>Sordariomycetes</taxon>
        <taxon>Sordariomycetidae</taxon>
        <taxon>Diaporthales</taxon>
        <taxon>Cytosporaceae</taxon>
        <taxon>Cytospora</taxon>
    </lineage>
</organism>
<evidence type="ECO:0000313" key="4">
    <source>
        <dbReference type="Proteomes" id="UP000285146"/>
    </source>
</evidence>
<keyword evidence="2" id="KW-0812">Transmembrane</keyword>
<reference evidence="3 4" key="1">
    <citation type="submission" date="2015-09" db="EMBL/GenBank/DDBJ databases">
        <title>Host preference determinants of Valsa canker pathogens revealed by comparative genomics.</title>
        <authorList>
            <person name="Yin Z."/>
            <person name="Huang L."/>
        </authorList>
    </citation>
    <scope>NUCLEOTIDE SEQUENCE [LARGE SCALE GENOMIC DNA]</scope>
    <source>
        <strain evidence="3 4">SXYLt</strain>
    </source>
</reference>
<feature type="transmembrane region" description="Helical" evidence="2">
    <location>
        <begin position="59"/>
        <end position="76"/>
    </location>
</feature>
<evidence type="ECO:0000313" key="3">
    <source>
        <dbReference type="EMBL" id="ROV94380.1"/>
    </source>
</evidence>
<accession>A0A423VTL5</accession>
<feature type="transmembrane region" description="Helical" evidence="2">
    <location>
        <begin position="196"/>
        <end position="216"/>
    </location>
</feature>
<dbReference type="AlphaFoldDB" id="A0A423VTL5"/>
<keyword evidence="4" id="KW-1185">Reference proteome</keyword>
<keyword evidence="2" id="KW-0472">Membrane</keyword>
<evidence type="ECO:0000256" key="2">
    <source>
        <dbReference type="SAM" id="Phobius"/>
    </source>
</evidence>
<name>A0A423VTL5_9PEZI</name>
<feature type="compositionally biased region" description="Polar residues" evidence="1">
    <location>
        <begin position="177"/>
        <end position="186"/>
    </location>
</feature>
<dbReference type="Proteomes" id="UP000285146">
    <property type="component" value="Unassembled WGS sequence"/>
</dbReference>
<keyword evidence="2" id="KW-1133">Transmembrane helix</keyword>
<dbReference type="OrthoDB" id="5287295at2759"/>
<sequence>MASMAQQLHTYIWWTSNTLEQFNNLRMNIGNPELSVAGPSVGVDLVLFYIQWYCYNVESILVISWAAGLAYSVYCFNTSVQATCSTTYAAKITAILLPILQVGLMRASFVQSSSVGFYFLANVIMAVSLVLSLAFLLAILAKYLSTRPDLSWHVRYGDRSAVAPAGPAASEDDLVGSQASSTGSPSNGRSIYDNWLIIRFTFAFVGLSAFQLLLIADEVGLSRSNKRTALKTDANLSPKHATADVLTFLPGVSPGLFAFVVFGTTRLFQEYFYRNLVSRGIGRWRRRPLKGPLTISILPPRIHPRFEAARPGSAGGDSLELGGGDSSLGIGDKYELDIRSPGL</sequence>
<protein>
    <submittedName>
        <fullName evidence="3">Uncharacterized protein</fullName>
    </submittedName>
</protein>
<feature type="region of interest" description="Disordered" evidence="1">
    <location>
        <begin position="167"/>
        <end position="186"/>
    </location>
</feature>
<evidence type="ECO:0000256" key="1">
    <source>
        <dbReference type="SAM" id="MobiDB-lite"/>
    </source>
</evidence>
<feature type="transmembrane region" description="Helical" evidence="2">
    <location>
        <begin position="115"/>
        <end position="141"/>
    </location>
</feature>
<feature type="transmembrane region" description="Helical" evidence="2">
    <location>
        <begin position="245"/>
        <end position="268"/>
    </location>
</feature>
<feature type="transmembrane region" description="Helical" evidence="2">
    <location>
        <begin position="88"/>
        <end position="109"/>
    </location>
</feature>
<comment type="caution">
    <text evidence="3">The sequence shown here is derived from an EMBL/GenBank/DDBJ whole genome shotgun (WGS) entry which is preliminary data.</text>
</comment>
<gene>
    <name evidence="3" type="ORF">VPNG_09375</name>
</gene>
<dbReference type="EMBL" id="LKEB01000076">
    <property type="protein sequence ID" value="ROV94380.1"/>
    <property type="molecule type" value="Genomic_DNA"/>
</dbReference>